<accession>A0A7W1X001</accession>
<dbReference type="AlphaFoldDB" id="A0A7W1X001"/>
<dbReference type="InterPro" id="IPR000014">
    <property type="entry name" value="PAS"/>
</dbReference>
<dbReference type="InterPro" id="IPR050706">
    <property type="entry name" value="Cyclic-di-GMP_PDE-like"/>
</dbReference>
<dbReference type="SUPFAM" id="SSF55073">
    <property type="entry name" value="Nucleotide cyclase"/>
    <property type="match status" value="1"/>
</dbReference>
<dbReference type="SUPFAM" id="SSF55785">
    <property type="entry name" value="PYP-like sensor domain (PAS domain)"/>
    <property type="match status" value="1"/>
</dbReference>
<dbReference type="Pfam" id="PF00989">
    <property type="entry name" value="PAS"/>
    <property type="match status" value="1"/>
</dbReference>
<gene>
    <name evidence="4" type="ORF">H1S06_12685</name>
</gene>
<sequence length="712" mass="80509">MSASSDEIINALARQTQPDPSRRTINLLFAHCNNIQIDQILNQLRAARFAPRGESIQSLSELQNVLSRRTWDLLIMTWQETCSSPLTPQQTLELLRYQDRDLPILLLLPETHCQTQTDWLESGIQAAIPEHNSVLLLLTVQRLFDALSTRRALLQAQVQLSRLREYNLRLVEHASLAVCFVHNGLIRYANACFAHLFGYNSGEALHQHSLRQLMQPQYREDLDLILHESSHNGTRIQRTLTAERPDTTCFEANMSIEPAEYKEQMCLRIEAITNLETSTQAFRDKHPLSGLRNQSAFLEALNTLCQNAHLGGQDRSLLLLSLDHLEVIQAEVGTDGVELILRDISTILKRQVSRAHLLAHLDNNTFAILMHNADPDRAVKLGEALCHSISSHICKVQQTSIHTTVSIGVVMINDSTPPPEELLQRARMSAASLHHGNRPGNGVSLYQSEQALLPNIDTRMSKRLLNALKMDRFRLLYQPVVPLRLNTQAQYYEVLLRLISDSERALSPNAFIAQAVAPEVLIELDRWVITTALHKLSEAFGRGERVHLLINLSSPSLRSSELLNWLGETLCQSGVPAEYLVFQISESDAAVDLMEVRNFTHALQQLNCQVCLKHFGSSPNSNHVCRELDTRFIKLDGSYVHDLESHTLPLETLASMLEPLQAQHKLIIAPLVEKTRVISDLYSAGVHLIQGYYLQQPQEQMEYDFFKESRDG</sequence>
<dbReference type="GO" id="GO:0006355">
    <property type="term" value="P:regulation of DNA-templated transcription"/>
    <property type="evidence" value="ECO:0007669"/>
    <property type="project" value="InterPro"/>
</dbReference>
<dbReference type="PANTHER" id="PTHR33121">
    <property type="entry name" value="CYCLIC DI-GMP PHOSPHODIESTERASE PDEF"/>
    <property type="match status" value="1"/>
</dbReference>
<dbReference type="InterPro" id="IPR001633">
    <property type="entry name" value="EAL_dom"/>
</dbReference>
<dbReference type="InterPro" id="IPR035919">
    <property type="entry name" value="EAL_sf"/>
</dbReference>
<reference evidence="4 5" key="1">
    <citation type="submission" date="2020-07" db="EMBL/GenBank/DDBJ databases">
        <title>Bacterium isolated from marien macroalgae.</title>
        <authorList>
            <person name="Zhu K."/>
            <person name="Lu D."/>
            <person name="Du Z."/>
        </authorList>
    </citation>
    <scope>NUCLEOTIDE SEQUENCE [LARGE SCALE GENOMIC DNA]</scope>
    <source>
        <strain evidence="4 5">3-1745</strain>
    </source>
</reference>
<evidence type="ECO:0000259" key="3">
    <source>
        <dbReference type="PROSITE" id="PS50887"/>
    </source>
</evidence>
<dbReference type="RefSeq" id="WP_181740759.1">
    <property type="nucleotide sequence ID" value="NZ_JACEMT010000052.1"/>
</dbReference>
<dbReference type="Proteomes" id="UP000538931">
    <property type="component" value="Unassembled WGS sequence"/>
</dbReference>
<dbReference type="PROSITE" id="PS50887">
    <property type="entry name" value="GGDEF"/>
    <property type="match status" value="1"/>
</dbReference>
<dbReference type="PANTHER" id="PTHR33121:SF23">
    <property type="entry name" value="CYCLIC DI-GMP PHOSPHODIESTERASE PDEB"/>
    <property type="match status" value="1"/>
</dbReference>
<dbReference type="NCBIfam" id="TIGR00254">
    <property type="entry name" value="GGDEF"/>
    <property type="match status" value="1"/>
</dbReference>
<comment type="caution">
    <text evidence="4">The sequence shown here is derived from an EMBL/GenBank/DDBJ whole genome shotgun (WGS) entry which is preliminary data.</text>
</comment>
<dbReference type="NCBIfam" id="TIGR00229">
    <property type="entry name" value="sensory_box"/>
    <property type="match status" value="1"/>
</dbReference>
<dbReference type="Pfam" id="PF00990">
    <property type="entry name" value="GGDEF"/>
    <property type="match status" value="1"/>
</dbReference>
<evidence type="ECO:0000313" key="5">
    <source>
        <dbReference type="Proteomes" id="UP000538931"/>
    </source>
</evidence>
<dbReference type="Gene3D" id="3.30.70.270">
    <property type="match status" value="1"/>
</dbReference>
<name>A0A7W1X001_9GAMM</name>
<evidence type="ECO:0000259" key="1">
    <source>
        <dbReference type="PROSITE" id="PS50112"/>
    </source>
</evidence>
<dbReference type="InterPro" id="IPR043128">
    <property type="entry name" value="Rev_trsase/Diguanyl_cyclase"/>
</dbReference>
<dbReference type="InterPro" id="IPR013767">
    <property type="entry name" value="PAS_fold"/>
</dbReference>
<keyword evidence="5" id="KW-1185">Reference proteome</keyword>
<feature type="domain" description="PAS" evidence="1">
    <location>
        <begin position="183"/>
        <end position="233"/>
    </location>
</feature>
<dbReference type="InterPro" id="IPR029787">
    <property type="entry name" value="Nucleotide_cyclase"/>
</dbReference>
<evidence type="ECO:0000313" key="4">
    <source>
        <dbReference type="EMBL" id="MBA4503211.1"/>
    </source>
</evidence>
<dbReference type="PROSITE" id="PS50112">
    <property type="entry name" value="PAS"/>
    <property type="match status" value="1"/>
</dbReference>
<dbReference type="Gene3D" id="3.30.450.20">
    <property type="entry name" value="PAS domain"/>
    <property type="match status" value="1"/>
</dbReference>
<dbReference type="SMART" id="SM00267">
    <property type="entry name" value="GGDEF"/>
    <property type="match status" value="1"/>
</dbReference>
<dbReference type="SMART" id="SM00091">
    <property type="entry name" value="PAS"/>
    <property type="match status" value="1"/>
</dbReference>
<dbReference type="Pfam" id="PF00563">
    <property type="entry name" value="EAL"/>
    <property type="match status" value="1"/>
</dbReference>
<feature type="domain" description="GGDEF" evidence="3">
    <location>
        <begin position="313"/>
        <end position="448"/>
    </location>
</feature>
<dbReference type="CDD" id="cd01948">
    <property type="entry name" value="EAL"/>
    <property type="match status" value="1"/>
</dbReference>
<dbReference type="EMBL" id="JACEMT010000052">
    <property type="protein sequence ID" value="MBA4503211.1"/>
    <property type="molecule type" value="Genomic_DNA"/>
</dbReference>
<protein>
    <submittedName>
        <fullName evidence="4">EAL domain-containing protein</fullName>
    </submittedName>
</protein>
<proteinExistence type="predicted"/>
<dbReference type="Gene3D" id="3.20.20.450">
    <property type="entry name" value="EAL domain"/>
    <property type="match status" value="1"/>
</dbReference>
<dbReference type="PROSITE" id="PS50883">
    <property type="entry name" value="EAL"/>
    <property type="match status" value="1"/>
</dbReference>
<evidence type="ECO:0000259" key="2">
    <source>
        <dbReference type="PROSITE" id="PS50883"/>
    </source>
</evidence>
<dbReference type="SMART" id="SM00052">
    <property type="entry name" value="EAL"/>
    <property type="match status" value="1"/>
</dbReference>
<dbReference type="CDD" id="cd00130">
    <property type="entry name" value="PAS"/>
    <property type="match status" value="1"/>
</dbReference>
<dbReference type="InterPro" id="IPR035965">
    <property type="entry name" value="PAS-like_dom_sf"/>
</dbReference>
<dbReference type="InterPro" id="IPR000160">
    <property type="entry name" value="GGDEF_dom"/>
</dbReference>
<dbReference type="SUPFAM" id="SSF141868">
    <property type="entry name" value="EAL domain-like"/>
    <property type="match status" value="1"/>
</dbReference>
<feature type="domain" description="EAL" evidence="2">
    <location>
        <begin position="457"/>
        <end position="711"/>
    </location>
</feature>
<organism evidence="4 5">
    <name type="scientific">Marinobacterium marinum</name>
    <dbReference type="NCBI Taxonomy" id="2756129"/>
    <lineage>
        <taxon>Bacteria</taxon>
        <taxon>Pseudomonadati</taxon>
        <taxon>Pseudomonadota</taxon>
        <taxon>Gammaproteobacteria</taxon>
        <taxon>Oceanospirillales</taxon>
        <taxon>Oceanospirillaceae</taxon>
        <taxon>Marinobacterium</taxon>
    </lineage>
</organism>
<dbReference type="GO" id="GO:0071111">
    <property type="term" value="F:cyclic-guanylate-specific phosphodiesterase activity"/>
    <property type="evidence" value="ECO:0007669"/>
    <property type="project" value="InterPro"/>
</dbReference>